<dbReference type="RefSeq" id="WP_105726786.1">
    <property type="nucleotide sequence ID" value="NZ_PVBS01000002.1"/>
</dbReference>
<feature type="transmembrane region" description="Helical" evidence="6">
    <location>
        <begin position="77"/>
        <end position="95"/>
    </location>
</feature>
<proteinExistence type="predicted"/>
<dbReference type="OrthoDB" id="9766267at2"/>
<dbReference type="PROSITE" id="PS01271">
    <property type="entry name" value="NA_SULFATE"/>
    <property type="match status" value="1"/>
</dbReference>
<evidence type="ECO:0000256" key="3">
    <source>
        <dbReference type="ARBA" id="ARBA00022692"/>
    </source>
</evidence>
<name>A0A2S9JN30_9SPHI</name>
<dbReference type="PANTHER" id="PTHR10283">
    <property type="entry name" value="SOLUTE CARRIER FAMILY 13 MEMBER"/>
    <property type="match status" value="1"/>
</dbReference>
<dbReference type="EMBL" id="PVBS01000002">
    <property type="protein sequence ID" value="PRD54575.1"/>
    <property type="molecule type" value="Genomic_DNA"/>
</dbReference>
<evidence type="ECO:0000256" key="6">
    <source>
        <dbReference type="SAM" id="Phobius"/>
    </source>
</evidence>
<dbReference type="Pfam" id="PF00939">
    <property type="entry name" value="Na_sulph_symp"/>
    <property type="match status" value="1"/>
</dbReference>
<feature type="transmembrane region" description="Helical" evidence="6">
    <location>
        <begin position="174"/>
        <end position="193"/>
    </location>
</feature>
<evidence type="ECO:0000256" key="4">
    <source>
        <dbReference type="ARBA" id="ARBA00022989"/>
    </source>
</evidence>
<evidence type="ECO:0000256" key="2">
    <source>
        <dbReference type="ARBA" id="ARBA00022448"/>
    </source>
</evidence>
<keyword evidence="5 6" id="KW-0472">Membrane</keyword>
<sequence>MSKRLGLFLGPILFLLFLLSLRTDALSSEASLVLAMAVWMIIWWVTDAVPLPVTALLPMTLLPLTGVFTMVEATTPYAHPIIFLFMGGFLIALALEKHGLHRRIALRILQVTGTHVNGILLGFMLSSAFLSMWISNTATAVMMLPIANSIFQLLEETGETQEDNKAMKRFKVELLLGIAYAANIGGMATLIGTPPNMVMVGFMQEFADVEVDFSRWLLLGGSISVVLLATMYIFFTKIFFRHGLQQLKGADMMVRQQRKKMGNMQRAEKLVLGVFCLAICCWIFKDQINGVLGDNYLNDTVIAMGGGVLMFVIPLHNRKPIFVLHWEDTQRLPWGILLLFGGGLCLAKGLQEFGVIEYMGNMISANLDLPSDVLTGILTVFTVFATELTSNTALATIFIPVVINLSDILQVDTMLMVVPVTLAASCAFMMPIATPPNAVVFSSGHIKIMDMIKVGFWLNMISLVVILLMSKLLIPLIYG</sequence>
<feature type="transmembrane region" description="Helical" evidence="6">
    <location>
        <begin position="213"/>
        <end position="235"/>
    </location>
</feature>
<keyword evidence="2" id="KW-0813">Transport</keyword>
<gene>
    <name evidence="7" type="ORF">C5749_14105</name>
</gene>
<feature type="transmembrane region" description="Helical" evidence="6">
    <location>
        <begin position="267"/>
        <end position="284"/>
    </location>
</feature>
<feature type="transmembrane region" description="Helical" evidence="6">
    <location>
        <begin position="454"/>
        <end position="478"/>
    </location>
</feature>
<feature type="transmembrane region" description="Helical" evidence="6">
    <location>
        <begin position="336"/>
        <end position="356"/>
    </location>
</feature>
<evidence type="ECO:0000313" key="7">
    <source>
        <dbReference type="EMBL" id="PRD54575.1"/>
    </source>
</evidence>
<comment type="caution">
    <text evidence="7">The sequence shown here is derived from an EMBL/GenBank/DDBJ whole genome shotgun (WGS) entry which is preliminary data.</text>
</comment>
<evidence type="ECO:0000256" key="1">
    <source>
        <dbReference type="ARBA" id="ARBA00004141"/>
    </source>
</evidence>
<feature type="transmembrane region" description="Helical" evidence="6">
    <location>
        <begin position="104"/>
        <end position="126"/>
    </location>
</feature>
<dbReference type="InterPro" id="IPR001898">
    <property type="entry name" value="SLC13A/DASS"/>
</dbReference>
<evidence type="ECO:0000256" key="5">
    <source>
        <dbReference type="ARBA" id="ARBA00023136"/>
    </source>
</evidence>
<feature type="transmembrane region" description="Helical" evidence="6">
    <location>
        <begin position="53"/>
        <end position="71"/>
    </location>
</feature>
<dbReference type="NCBIfam" id="TIGR00785">
    <property type="entry name" value="dass"/>
    <property type="match status" value="1"/>
</dbReference>
<protein>
    <submittedName>
        <fullName evidence="7">Anion transporter</fullName>
    </submittedName>
</protein>
<dbReference type="InterPro" id="IPR031312">
    <property type="entry name" value="Na/sul_symport_CS"/>
</dbReference>
<organism evidence="7 8">
    <name type="scientific">Sphingobacterium gobiense</name>
    <dbReference type="NCBI Taxonomy" id="1382456"/>
    <lineage>
        <taxon>Bacteria</taxon>
        <taxon>Pseudomonadati</taxon>
        <taxon>Bacteroidota</taxon>
        <taxon>Sphingobacteriia</taxon>
        <taxon>Sphingobacteriales</taxon>
        <taxon>Sphingobacteriaceae</taxon>
        <taxon>Sphingobacterium</taxon>
    </lineage>
</organism>
<dbReference type="GO" id="GO:0005886">
    <property type="term" value="C:plasma membrane"/>
    <property type="evidence" value="ECO:0007669"/>
    <property type="project" value="TreeGrafter"/>
</dbReference>
<keyword evidence="4 6" id="KW-1133">Transmembrane helix</keyword>
<reference evidence="7 8" key="1">
    <citation type="submission" date="2018-02" db="EMBL/GenBank/DDBJ databases">
        <title>The draft genome of Sphingobacterium gobiense H7.</title>
        <authorList>
            <person name="Li L."/>
            <person name="Liu L."/>
            <person name="Zhang X."/>
            <person name="Wang T."/>
            <person name="Liang L."/>
        </authorList>
    </citation>
    <scope>NUCLEOTIDE SEQUENCE [LARGE SCALE GENOMIC DNA]</scope>
    <source>
        <strain evidence="7 8">ACCC 05757</strain>
    </source>
</reference>
<feature type="transmembrane region" description="Helical" evidence="6">
    <location>
        <begin position="376"/>
        <end position="403"/>
    </location>
</feature>
<accession>A0A2S9JN30</accession>
<dbReference type="CDD" id="cd01115">
    <property type="entry name" value="SLC13_permease"/>
    <property type="match status" value="1"/>
</dbReference>
<dbReference type="PANTHER" id="PTHR10283:SF82">
    <property type="entry name" value="SOLUTE CARRIER FAMILY 13 MEMBER 2"/>
    <property type="match status" value="1"/>
</dbReference>
<dbReference type="AlphaFoldDB" id="A0A2S9JN30"/>
<keyword evidence="3 6" id="KW-0812">Transmembrane</keyword>
<dbReference type="GO" id="GO:0015141">
    <property type="term" value="F:succinate transmembrane transporter activity"/>
    <property type="evidence" value="ECO:0007669"/>
    <property type="project" value="UniProtKB-ARBA"/>
</dbReference>
<dbReference type="Proteomes" id="UP000238642">
    <property type="component" value="Unassembled WGS sequence"/>
</dbReference>
<feature type="transmembrane region" description="Helical" evidence="6">
    <location>
        <begin position="415"/>
        <end position="434"/>
    </location>
</feature>
<keyword evidence="8" id="KW-1185">Reference proteome</keyword>
<comment type="subcellular location">
    <subcellularLocation>
        <location evidence="1">Membrane</location>
        <topology evidence="1">Multi-pass membrane protein</topology>
    </subcellularLocation>
</comment>
<evidence type="ECO:0000313" key="8">
    <source>
        <dbReference type="Proteomes" id="UP000238642"/>
    </source>
</evidence>